<proteinExistence type="predicted"/>
<reference evidence="1" key="1">
    <citation type="submission" date="2020-05" db="EMBL/GenBank/DDBJ databases">
        <authorList>
            <person name="Chiriac C."/>
            <person name="Salcher M."/>
            <person name="Ghai R."/>
            <person name="Kavagutti S V."/>
        </authorList>
    </citation>
    <scope>NUCLEOTIDE SEQUENCE</scope>
</reference>
<sequence length="67" mass="7108">MKYPTAISLLLPVVSTIQPNLLESAISVVPRMRLCRFSSVRSGALSANASAVISRYALNAGSMATVR</sequence>
<name>A0A6J7C6D9_9ZZZZ</name>
<organism evidence="1">
    <name type="scientific">freshwater metagenome</name>
    <dbReference type="NCBI Taxonomy" id="449393"/>
    <lineage>
        <taxon>unclassified sequences</taxon>
        <taxon>metagenomes</taxon>
        <taxon>ecological metagenomes</taxon>
    </lineage>
</organism>
<dbReference type="EMBL" id="CAFBIY010000173">
    <property type="protein sequence ID" value="CAB4852915.1"/>
    <property type="molecule type" value="Genomic_DNA"/>
</dbReference>
<accession>A0A6J7C6D9</accession>
<gene>
    <name evidence="1" type="ORF">UFOPK3267_02437</name>
</gene>
<evidence type="ECO:0000313" key="1">
    <source>
        <dbReference type="EMBL" id="CAB4852915.1"/>
    </source>
</evidence>
<dbReference type="AlphaFoldDB" id="A0A6J7C6D9"/>
<protein>
    <submittedName>
        <fullName evidence="1">Unannotated protein</fullName>
    </submittedName>
</protein>